<feature type="region of interest" description="Disordered" evidence="1">
    <location>
        <begin position="1"/>
        <end position="86"/>
    </location>
</feature>
<evidence type="ECO:0000256" key="1">
    <source>
        <dbReference type="SAM" id="MobiDB-lite"/>
    </source>
</evidence>
<proteinExistence type="predicted"/>
<protein>
    <submittedName>
        <fullName evidence="2">Uncharacterized protein</fullName>
    </submittedName>
</protein>
<evidence type="ECO:0000313" key="2">
    <source>
        <dbReference type="EMBL" id="GGY00318.1"/>
    </source>
</evidence>
<evidence type="ECO:0000313" key="3">
    <source>
        <dbReference type="Proteomes" id="UP000659223"/>
    </source>
</evidence>
<sequence>MNGARRGEPMSASASTAPTPAIAVAAPATTGRESPAGVRAPPGRSGAAGDAGWSAVEAGLDGPDGPDEPDGTDGPGEPDGPVRPVGSVKLCIGDFAPRSAGCRGFNVAQSAERRQDVKAVQTGSG</sequence>
<organism evidence="2 3">
    <name type="scientific">Streptomyces hiroshimensis</name>
    <dbReference type="NCBI Taxonomy" id="66424"/>
    <lineage>
        <taxon>Bacteria</taxon>
        <taxon>Bacillati</taxon>
        <taxon>Actinomycetota</taxon>
        <taxon>Actinomycetes</taxon>
        <taxon>Kitasatosporales</taxon>
        <taxon>Streptomycetaceae</taxon>
        <taxon>Streptomyces</taxon>
    </lineage>
</organism>
<gene>
    <name evidence="2" type="ORF">GCM10010324_53730</name>
</gene>
<reference evidence="3" key="1">
    <citation type="journal article" date="2019" name="Int. J. Syst. Evol. Microbiol.">
        <title>The Global Catalogue of Microorganisms (GCM) 10K type strain sequencing project: providing services to taxonomists for standard genome sequencing and annotation.</title>
        <authorList>
            <consortium name="The Broad Institute Genomics Platform"/>
            <consortium name="The Broad Institute Genome Sequencing Center for Infectious Disease"/>
            <person name="Wu L."/>
            <person name="Ma J."/>
        </authorList>
    </citation>
    <scope>NUCLEOTIDE SEQUENCE [LARGE SCALE GENOMIC DNA]</scope>
    <source>
        <strain evidence="3">JCM 4586</strain>
    </source>
</reference>
<name>A0ABQ2YZZ9_9ACTN</name>
<dbReference type="EMBL" id="BMUT01000012">
    <property type="protein sequence ID" value="GGY00318.1"/>
    <property type="molecule type" value="Genomic_DNA"/>
</dbReference>
<accession>A0ABQ2YZZ9</accession>
<dbReference type="Proteomes" id="UP000659223">
    <property type="component" value="Unassembled WGS sequence"/>
</dbReference>
<keyword evidence="3" id="KW-1185">Reference proteome</keyword>
<comment type="caution">
    <text evidence="2">The sequence shown here is derived from an EMBL/GenBank/DDBJ whole genome shotgun (WGS) entry which is preliminary data.</text>
</comment>
<feature type="compositionally biased region" description="Low complexity" evidence="1">
    <location>
        <begin position="11"/>
        <end position="30"/>
    </location>
</feature>